<evidence type="ECO:0000313" key="2">
    <source>
        <dbReference type="Proteomes" id="UP000287823"/>
    </source>
</evidence>
<dbReference type="Proteomes" id="UP000287823">
    <property type="component" value="Unassembled WGS sequence"/>
</dbReference>
<proteinExistence type="predicted"/>
<name>A0A432WBV8_9GAMM</name>
<dbReference type="AlphaFoldDB" id="A0A432WBV8"/>
<gene>
    <name evidence="1" type="ORF">CWE14_13955</name>
</gene>
<dbReference type="EMBL" id="PIPO01000007">
    <property type="protein sequence ID" value="RUO29561.1"/>
    <property type="molecule type" value="Genomic_DNA"/>
</dbReference>
<organism evidence="1 2">
    <name type="scientific">Aliidiomarina soli</name>
    <dbReference type="NCBI Taxonomy" id="1928574"/>
    <lineage>
        <taxon>Bacteria</taxon>
        <taxon>Pseudomonadati</taxon>
        <taxon>Pseudomonadota</taxon>
        <taxon>Gammaproteobacteria</taxon>
        <taxon>Alteromonadales</taxon>
        <taxon>Idiomarinaceae</taxon>
        <taxon>Aliidiomarina</taxon>
    </lineage>
</organism>
<protein>
    <submittedName>
        <fullName evidence="1">Uncharacterized protein</fullName>
    </submittedName>
</protein>
<accession>A0A432WBV8</accession>
<dbReference type="RefSeq" id="WP_126799935.1">
    <property type="nucleotide sequence ID" value="NZ_PIPO01000007.1"/>
</dbReference>
<comment type="caution">
    <text evidence="1">The sequence shown here is derived from an EMBL/GenBank/DDBJ whole genome shotgun (WGS) entry which is preliminary data.</text>
</comment>
<keyword evidence="2" id="KW-1185">Reference proteome</keyword>
<evidence type="ECO:0000313" key="1">
    <source>
        <dbReference type="EMBL" id="RUO29561.1"/>
    </source>
</evidence>
<sequence>MPLVLDNREGIVEDPALLTKEHVDRVEHVLRFYDVEFDRVSDTRLLISSSIDKDSLWNFTKKAEDSEWLENHPL</sequence>
<reference evidence="1 2" key="1">
    <citation type="journal article" date="2011" name="Front. Microbiol.">
        <title>Genomic signatures of strain selection and enhancement in Bacillus atrophaeus var. globigii, a historical biowarfare simulant.</title>
        <authorList>
            <person name="Gibbons H.S."/>
            <person name="Broomall S.M."/>
            <person name="McNew L.A."/>
            <person name="Daligault H."/>
            <person name="Chapman C."/>
            <person name="Bruce D."/>
            <person name="Karavis M."/>
            <person name="Krepps M."/>
            <person name="McGregor P.A."/>
            <person name="Hong C."/>
            <person name="Park K.H."/>
            <person name="Akmal A."/>
            <person name="Feldman A."/>
            <person name="Lin J.S."/>
            <person name="Chang W.E."/>
            <person name="Higgs B.W."/>
            <person name="Demirev P."/>
            <person name="Lindquist J."/>
            <person name="Liem A."/>
            <person name="Fochler E."/>
            <person name="Read T.D."/>
            <person name="Tapia R."/>
            <person name="Johnson S."/>
            <person name="Bishop-Lilly K.A."/>
            <person name="Detter C."/>
            <person name="Han C."/>
            <person name="Sozhamannan S."/>
            <person name="Rosenzweig C.N."/>
            <person name="Skowronski E.W."/>
        </authorList>
    </citation>
    <scope>NUCLEOTIDE SEQUENCE [LARGE SCALE GENOMIC DNA]</scope>
    <source>
        <strain evidence="1 2">Y4G10-17</strain>
    </source>
</reference>